<evidence type="ECO:0000313" key="2">
    <source>
        <dbReference type="Proteomes" id="UP000015106"/>
    </source>
</evidence>
<reference evidence="1" key="2">
    <citation type="submission" date="2018-03" db="EMBL/GenBank/DDBJ databases">
        <title>The Triticum urartu genome reveals the dynamic nature of wheat genome evolution.</title>
        <authorList>
            <person name="Ling H."/>
            <person name="Ma B."/>
            <person name="Shi X."/>
            <person name="Liu H."/>
            <person name="Dong L."/>
            <person name="Sun H."/>
            <person name="Cao Y."/>
            <person name="Gao Q."/>
            <person name="Zheng S."/>
            <person name="Li Y."/>
            <person name="Yu Y."/>
            <person name="Du H."/>
            <person name="Qi M."/>
            <person name="Li Y."/>
            <person name="Yu H."/>
            <person name="Cui Y."/>
            <person name="Wang N."/>
            <person name="Chen C."/>
            <person name="Wu H."/>
            <person name="Zhao Y."/>
            <person name="Zhang J."/>
            <person name="Li Y."/>
            <person name="Zhou W."/>
            <person name="Zhang B."/>
            <person name="Hu W."/>
            <person name="Eijk M."/>
            <person name="Tang J."/>
            <person name="Witsenboer H."/>
            <person name="Zhao S."/>
            <person name="Li Z."/>
            <person name="Zhang A."/>
            <person name="Wang D."/>
            <person name="Liang C."/>
        </authorList>
    </citation>
    <scope>NUCLEOTIDE SEQUENCE [LARGE SCALE GENOMIC DNA]</scope>
    <source>
        <strain evidence="1">cv. G1812</strain>
    </source>
</reference>
<reference evidence="1" key="3">
    <citation type="submission" date="2022-06" db="UniProtKB">
        <authorList>
            <consortium name="EnsemblPlants"/>
        </authorList>
    </citation>
    <scope>IDENTIFICATION</scope>
</reference>
<name>A0A8R7P0B2_TRIUA</name>
<dbReference type="AlphaFoldDB" id="A0A8R7P0B2"/>
<keyword evidence="2" id="KW-1185">Reference proteome</keyword>
<reference evidence="2" key="1">
    <citation type="journal article" date="2013" name="Nature">
        <title>Draft genome of the wheat A-genome progenitor Triticum urartu.</title>
        <authorList>
            <person name="Ling H.Q."/>
            <person name="Zhao S."/>
            <person name="Liu D."/>
            <person name="Wang J."/>
            <person name="Sun H."/>
            <person name="Zhang C."/>
            <person name="Fan H."/>
            <person name="Li D."/>
            <person name="Dong L."/>
            <person name="Tao Y."/>
            <person name="Gao C."/>
            <person name="Wu H."/>
            <person name="Li Y."/>
            <person name="Cui Y."/>
            <person name="Guo X."/>
            <person name="Zheng S."/>
            <person name="Wang B."/>
            <person name="Yu K."/>
            <person name="Liang Q."/>
            <person name="Yang W."/>
            <person name="Lou X."/>
            <person name="Chen J."/>
            <person name="Feng M."/>
            <person name="Jian J."/>
            <person name="Zhang X."/>
            <person name="Luo G."/>
            <person name="Jiang Y."/>
            <person name="Liu J."/>
            <person name="Wang Z."/>
            <person name="Sha Y."/>
            <person name="Zhang B."/>
            <person name="Wu H."/>
            <person name="Tang D."/>
            <person name="Shen Q."/>
            <person name="Xue P."/>
            <person name="Zou S."/>
            <person name="Wang X."/>
            <person name="Liu X."/>
            <person name="Wang F."/>
            <person name="Yang Y."/>
            <person name="An X."/>
            <person name="Dong Z."/>
            <person name="Zhang K."/>
            <person name="Zhang X."/>
            <person name="Luo M.C."/>
            <person name="Dvorak J."/>
            <person name="Tong Y."/>
            <person name="Wang J."/>
            <person name="Yang H."/>
            <person name="Li Z."/>
            <person name="Wang D."/>
            <person name="Zhang A."/>
            <person name="Wang J."/>
        </authorList>
    </citation>
    <scope>NUCLEOTIDE SEQUENCE</scope>
    <source>
        <strain evidence="2">cv. G1812</strain>
    </source>
</reference>
<evidence type="ECO:0000313" key="1">
    <source>
        <dbReference type="EnsemblPlants" id="TuG1812G0100001755.01.T07.cds314138"/>
    </source>
</evidence>
<dbReference type="Proteomes" id="UP000015106">
    <property type="component" value="Chromosome 1"/>
</dbReference>
<proteinExistence type="predicted"/>
<dbReference type="EnsemblPlants" id="TuG1812G0100001755.01.T07">
    <property type="protein sequence ID" value="TuG1812G0100001755.01.T07.cds314138"/>
    <property type="gene ID" value="TuG1812G0100001755.01"/>
</dbReference>
<accession>A0A8R7P0B2</accession>
<sequence>MILWPTCSVRVSPFSIASCSPLYSSVLSFPWFVVYQFSLHCSMHVAASTKNCRNKRPLICKVVAWLRRCWMRYE</sequence>
<dbReference type="Gramene" id="TuG1812G0100001755.01.T07">
    <property type="protein sequence ID" value="TuG1812G0100001755.01.T07.cds314138"/>
    <property type="gene ID" value="TuG1812G0100001755.01"/>
</dbReference>
<protein>
    <submittedName>
        <fullName evidence="1">Uncharacterized protein</fullName>
    </submittedName>
</protein>
<organism evidence="1 2">
    <name type="scientific">Triticum urartu</name>
    <name type="common">Red wild einkorn</name>
    <name type="synonym">Crithodium urartu</name>
    <dbReference type="NCBI Taxonomy" id="4572"/>
    <lineage>
        <taxon>Eukaryota</taxon>
        <taxon>Viridiplantae</taxon>
        <taxon>Streptophyta</taxon>
        <taxon>Embryophyta</taxon>
        <taxon>Tracheophyta</taxon>
        <taxon>Spermatophyta</taxon>
        <taxon>Magnoliopsida</taxon>
        <taxon>Liliopsida</taxon>
        <taxon>Poales</taxon>
        <taxon>Poaceae</taxon>
        <taxon>BOP clade</taxon>
        <taxon>Pooideae</taxon>
        <taxon>Triticodae</taxon>
        <taxon>Triticeae</taxon>
        <taxon>Triticinae</taxon>
        <taxon>Triticum</taxon>
    </lineage>
</organism>